<organism evidence="1">
    <name type="scientific">uncultured Caudovirales phage</name>
    <dbReference type="NCBI Taxonomy" id="2100421"/>
    <lineage>
        <taxon>Viruses</taxon>
        <taxon>Duplodnaviria</taxon>
        <taxon>Heunggongvirae</taxon>
        <taxon>Uroviricota</taxon>
        <taxon>Caudoviricetes</taxon>
        <taxon>Peduoviridae</taxon>
        <taxon>Maltschvirus</taxon>
        <taxon>Maltschvirus maltsch</taxon>
    </lineage>
</organism>
<sequence>MFDVIGKLLQDNNMPDTPTARAIYRKMLDQRPWVGLTPEEILDLFDRNNVYGSKWIEFARTVEAKLKEKNDH</sequence>
<evidence type="ECO:0000313" key="1">
    <source>
        <dbReference type="EMBL" id="CAB5228910.1"/>
    </source>
</evidence>
<gene>
    <name evidence="1" type="ORF">UFOVP1544_50</name>
</gene>
<proteinExistence type="predicted"/>
<protein>
    <submittedName>
        <fullName evidence="1">Uncharacterized protein</fullName>
    </submittedName>
</protein>
<name>A0A6J7XCU8_9CAUD</name>
<dbReference type="EMBL" id="LR798396">
    <property type="protein sequence ID" value="CAB5228910.1"/>
    <property type="molecule type" value="Genomic_DNA"/>
</dbReference>
<reference evidence="1" key="1">
    <citation type="submission" date="2020-05" db="EMBL/GenBank/DDBJ databases">
        <authorList>
            <person name="Chiriac C."/>
            <person name="Salcher M."/>
            <person name="Ghai R."/>
            <person name="Kavagutti S V."/>
        </authorList>
    </citation>
    <scope>NUCLEOTIDE SEQUENCE</scope>
</reference>
<accession>A0A6J7XCU8</accession>